<feature type="signal peptide" evidence="2">
    <location>
        <begin position="1"/>
        <end position="20"/>
    </location>
</feature>
<feature type="chain" id="PRO_5016375328" evidence="2">
    <location>
        <begin position="21"/>
        <end position="114"/>
    </location>
</feature>
<dbReference type="AlphaFoldDB" id="A0A336LKQ5"/>
<dbReference type="VEuPathDB" id="VectorBase:CSON010094"/>
<feature type="compositionally biased region" description="Basic and acidic residues" evidence="1">
    <location>
        <begin position="66"/>
        <end position="81"/>
    </location>
</feature>
<name>A0A336LKQ5_CULSO</name>
<gene>
    <name evidence="3" type="primary">CSON010094</name>
</gene>
<feature type="compositionally biased region" description="Basic residues" evidence="1">
    <location>
        <begin position="104"/>
        <end position="114"/>
    </location>
</feature>
<dbReference type="EMBL" id="UFQT01000040">
    <property type="protein sequence ID" value="SSX18546.1"/>
    <property type="molecule type" value="Genomic_DNA"/>
</dbReference>
<evidence type="ECO:0000256" key="2">
    <source>
        <dbReference type="SAM" id="SignalP"/>
    </source>
</evidence>
<protein>
    <submittedName>
        <fullName evidence="3">CSON010094 protein</fullName>
    </submittedName>
</protein>
<reference evidence="3" key="1">
    <citation type="submission" date="2018-07" db="EMBL/GenBank/DDBJ databases">
        <authorList>
            <person name="Quirk P.G."/>
            <person name="Krulwich T.A."/>
        </authorList>
    </citation>
    <scope>NUCLEOTIDE SEQUENCE</scope>
</reference>
<evidence type="ECO:0000313" key="3">
    <source>
        <dbReference type="EMBL" id="SSX18546.1"/>
    </source>
</evidence>
<feature type="region of interest" description="Disordered" evidence="1">
    <location>
        <begin position="63"/>
        <end position="114"/>
    </location>
</feature>
<organism evidence="3">
    <name type="scientific">Culicoides sonorensis</name>
    <name type="common">Biting midge</name>
    <dbReference type="NCBI Taxonomy" id="179676"/>
    <lineage>
        <taxon>Eukaryota</taxon>
        <taxon>Metazoa</taxon>
        <taxon>Ecdysozoa</taxon>
        <taxon>Arthropoda</taxon>
        <taxon>Hexapoda</taxon>
        <taxon>Insecta</taxon>
        <taxon>Pterygota</taxon>
        <taxon>Neoptera</taxon>
        <taxon>Endopterygota</taxon>
        <taxon>Diptera</taxon>
        <taxon>Nematocera</taxon>
        <taxon>Chironomoidea</taxon>
        <taxon>Ceratopogonidae</taxon>
        <taxon>Ceratopogoninae</taxon>
        <taxon>Culicoides</taxon>
        <taxon>Monoculicoides</taxon>
    </lineage>
</organism>
<keyword evidence="2" id="KW-0732">Signal</keyword>
<sequence>MKFGIILIVFCSFGVHLIFGTPVKMKETTNFMNLNGKTMTNDILRELSPEAESLLFGSFQFGVGDTRGRDTRSRDKFDDRQQRRRRYNRGDNIRYGYGFGRQNGRPRCRRNTNN</sequence>
<accession>A0A336LKQ5</accession>
<proteinExistence type="predicted"/>
<evidence type="ECO:0000256" key="1">
    <source>
        <dbReference type="SAM" id="MobiDB-lite"/>
    </source>
</evidence>